<evidence type="ECO:0000313" key="4">
    <source>
        <dbReference type="Proteomes" id="UP000028545"/>
    </source>
</evidence>
<proteinExistence type="predicted"/>
<dbReference type="Proteomes" id="UP000028545">
    <property type="component" value="Unassembled WGS sequence"/>
</dbReference>
<feature type="compositionally biased region" description="Basic and acidic residues" evidence="1">
    <location>
        <begin position="477"/>
        <end position="488"/>
    </location>
</feature>
<comment type="caution">
    <text evidence="3">The sequence shown here is derived from an EMBL/GenBank/DDBJ whole genome shotgun (WGS) entry which is preliminary data.</text>
</comment>
<dbReference type="VEuPathDB" id="FungiDB:SAPIO_CDS5658"/>
<feature type="compositionally biased region" description="Polar residues" evidence="1">
    <location>
        <begin position="163"/>
        <end position="179"/>
    </location>
</feature>
<protein>
    <recommendedName>
        <fullName evidence="2">DUF7582 domain-containing protein</fullName>
    </recommendedName>
</protein>
<gene>
    <name evidence="3" type="ORF">SAPIO_CDS5658</name>
</gene>
<reference evidence="3 4" key="1">
    <citation type="journal article" date="2014" name="Genome Announc.">
        <title>Draft genome sequence of the pathogenic fungus Scedosporium apiospermum.</title>
        <authorList>
            <person name="Vandeputte P."/>
            <person name="Ghamrawi S."/>
            <person name="Rechenmann M."/>
            <person name="Iltis A."/>
            <person name="Giraud S."/>
            <person name="Fleury M."/>
            <person name="Thornton C."/>
            <person name="Delhaes L."/>
            <person name="Meyer W."/>
            <person name="Papon N."/>
            <person name="Bouchara J.P."/>
        </authorList>
    </citation>
    <scope>NUCLEOTIDE SEQUENCE [LARGE SCALE GENOMIC DNA]</scope>
    <source>
        <strain evidence="3 4">IHEM 14462</strain>
    </source>
</reference>
<name>A0A084G545_PSEDA</name>
<dbReference type="InterPro" id="IPR056004">
    <property type="entry name" value="DUF7582"/>
</dbReference>
<feature type="region of interest" description="Disordered" evidence="1">
    <location>
        <begin position="135"/>
        <end position="179"/>
    </location>
</feature>
<dbReference type="OMA" id="TTRGEWG"/>
<evidence type="ECO:0000313" key="3">
    <source>
        <dbReference type="EMBL" id="KEZ42457.1"/>
    </source>
</evidence>
<evidence type="ECO:0000259" key="2">
    <source>
        <dbReference type="Pfam" id="PF24483"/>
    </source>
</evidence>
<dbReference type="Pfam" id="PF24483">
    <property type="entry name" value="DUF7582"/>
    <property type="match status" value="1"/>
</dbReference>
<keyword evidence="4" id="KW-1185">Reference proteome</keyword>
<evidence type="ECO:0000256" key="1">
    <source>
        <dbReference type="SAM" id="MobiDB-lite"/>
    </source>
</evidence>
<dbReference type="RefSeq" id="XP_016642256.1">
    <property type="nucleotide sequence ID" value="XM_016787941.1"/>
</dbReference>
<dbReference type="GeneID" id="27724730"/>
<dbReference type="KEGG" id="sapo:SAPIO_CDS5658"/>
<dbReference type="HOGENOM" id="CLU_025449_1_0_1"/>
<organism evidence="3 4">
    <name type="scientific">Pseudallescheria apiosperma</name>
    <name type="common">Scedosporium apiospermum</name>
    <dbReference type="NCBI Taxonomy" id="563466"/>
    <lineage>
        <taxon>Eukaryota</taxon>
        <taxon>Fungi</taxon>
        <taxon>Dikarya</taxon>
        <taxon>Ascomycota</taxon>
        <taxon>Pezizomycotina</taxon>
        <taxon>Sordariomycetes</taxon>
        <taxon>Hypocreomycetidae</taxon>
        <taxon>Microascales</taxon>
        <taxon>Microascaceae</taxon>
        <taxon>Scedosporium</taxon>
    </lineage>
</organism>
<sequence length="533" mass="58742">MTLSKDCISMPLEAGTSLLDTHHIPTRLNDALEYAARRLARKSMQIALVAVCREYHTPSMLPVCNSPVFAPPSSPEPGPVLSRTGFFAASFKKRLMRSNTHPTLTISSPSYNSSDWALRSATASPTWSISSETTTYSSASSKPSWPCTPATPGTPMSAPPMTPCTTASSLTNESGPLSPTASGIRLVHGDVLCPKDEQVVREVLEKASRKYKIGNQWLPPVVHPSTYGLTDGIIRRSLRQDETLFSSHSLTLYCLDRLYTFKSALSSYSRSKCPRRLEDAVDELRRLFLAGGGRKVSKADIVRSYDWLSVSDAALADVDRMYRRAYGGPDGIGAIEGMPMQADPLDEVSIELEKMETCSIDSIRIEIEEAIDDIIFIQRADDVVSPLEANWPLPSQPLIILDRPTPIVSTPIGWKPPIPVLRLQTTFIDKHAEVPKDVPRDKHEEVEEEEGDLTARPERATLRPLWPTIGPGASIDELLRSPDTRTSRSSDMSRLGPMTPNGYDDISPVTRGEWGFLFSEPTFRVKTAAVETC</sequence>
<dbReference type="OrthoDB" id="5350192at2759"/>
<feature type="region of interest" description="Disordered" evidence="1">
    <location>
        <begin position="473"/>
        <end position="503"/>
    </location>
</feature>
<feature type="domain" description="DUF7582" evidence="2">
    <location>
        <begin position="183"/>
        <end position="327"/>
    </location>
</feature>
<accession>A0A084G545</accession>
<dbReference type="AlphaFoldDB" id="A0A084G545"/>
<dbReference type="EMBL" id="JOWA01000099">
    <property type="protein sequence ID" value="KEZ42457.1"/>
    <property type="molecule type" value="Genomic_DNA"/>
</dbReference>